<dbReference type="EMBL" id="KV587219">
    <property type="protein sequence ID" value="OPL32730.1"/>
    <property type="molecule type" value="Genomic_DNA"/>
</dbReference>
<keyword evidence="3" id="KW-1185">Reference proteome</keyword>
<comment type="caution">
    <text evidence="2">The sequence shown here is derived from an EMBL/GenBank/DDBJ whole genome shotgun (WGS) entry which is preliminary data.</text>
</comment>
<dbReference type="AlphaFoldDB" id="A0A3L5TS01"/>
<evidence type="ECO:0000313" key="3">
    <source>
        <dbReference type="Proteomes" id="UP000266721"/>
    </source>
</evidence>
<feature type="non-terminal residue" evidence="2">
    <location>
        <position position="1"/>
    </location>
</feature>
<dbReference type="Proteomes" id="UP000266721">
    <property type="component" value="Unassembled WGS sequence"/>
</dbReference>
<organism evidence="2 3">
    <name type="scientific">Mytilus galloprovincialis</name>
    <name type="common">Mediterranean mussel</name>
    <dbReference type="NCBI Taxonomy" id="29158"/>
    <lineage>
        <taxon>Eukaryota</taxon>
        <taxon>Metazoa</taxon>
        <taxon>Spiralia</taxon>
        <taxon>Lophotrochozoa</taxon>
        <taxon>Mollusca</taxon>
        <taxon>Bivalvia</taxon>
        <taxon>Autobranchia</taxon>
        <taxon>Pteriomorphia</taxon>
        <taxon>Mytilida</taxon>
        <taxon>Mytiloidea</taxon>
        <taxon>Mytilidae</taxon>
        <taxon>Mytilinae</taxon>
        <taxon>Mytilus</taxon>
    </lineage>
</organism>
<feature type="non-terminal residue" evidence="2">
    <location>
        <position position="195"/>
    </location>
</feature>
<reference evidence="2 3" key="1">
    <citation type="journal article" date="2016" name="PLoS ONE">
        <title>A First Insight into the Genome of the Filter-Feeder Mussel Mytilus galloprovincialis.</title>
        <authorList>
            <person name="Murgarella M."/>
            <person name="Puiu D."/>
            <person name="Novoa B."/>
            <person name="Figueras A."/>
            <person name="Posada D."/>
            <person name="Canchaya C."/>
        </authorList>
    </citation>
    <scope>NUCLEOTIDE SEQUENCE [LARGE SCALE GENOMIC DNA]</scope>
    <source>
        <tissue evidence="2">Muscle</tissue>
    </source>
</reference>
<dbReference type="SUPFAM" id="SSF48403">
    <property type="entry name" value="Ankyrin repeat"/>
    <property type="match status" value="1"/>
</dbReference>
<gene>
    <name evidence="2" type="ORF">AM593_08095</name>
</gene>
<dbReference type="Pfam" id="PF13637">
    <property type="entry name" value="Ank_4"/>
    <property type="match status" value="1"/>
</dbReference>
<feature type="region of interest" description="Disordered" evidence="1">
    <location>
        <begin position="63"/>
        <end position="94"/>
    </location>
</feature>
<name>A0A3L5TS01_MYTGA</name>
<proteinExistence type="predicted"/>
<accession>A0A3L5TS01</accession>
<sequence>LQNDIAKDFKLNQFKELREELFEESGSADKKRKRSYLMDNSNKLAKMSDFSGVKKRRIVHSYGLNAPPIKAPEQSSSAETDGKERNDYVNQNKETDDGNWELMKIIDFLLSHKANVNHNNEDDDSPLILAVRTENSEVVKRIIKANPNMFYRGKDHLNAIDICLTVADDLRDTTIGPAFLKDGFLGRLANNRDKL</sequence>
<protein>
    <submittedName>
        <fullName evidence="2">Uncharacterized protein</fullName>
    </submittedName>
</protein>
<evidence type="ECO:0000256" key="1">
    <source>
        <dbReference type="SAM" id="MobiDB-lite"/>
    </source>
</evidence>
<dbReference type="InterPro" id="IPR036770">
    <property type="entry name" value="Ankyrin_rpt-contain_sf"/>
</dbReference>
<dbReference type="InterPro" id="IPR002110">
    <property type="entry name" value="Ankyrin_rpt"/>
</dbReference>
<dbReference type="Gene3D" id="1.25.40.20">
    <property type="entry name" value="Ankyrin repeat-containing domain"/>
    <property type="match status" value="1"/>
</dbReference>
<evidence type="ECO:0000313" key="2">
    <source>
        <dbReference type="EMBL" id="OPL32730.1"/>
    </source>
</evidence>